<dbReference type="SUPFAM" id="SSF88697">
    <property type="entry name" value="PUA domain-like"/>
    <property type="match status" value="1"/>
</dbReference>
<dbReference type="Pfam" id="PF02190">
    <property type="entry name" value="LON_substr_bdg"/>
    <property type="match status" value="1"/>
</dbReference>
<dbReference type="Gene3D" id="2.30.130.40">
    <property type="entry name" value="LON domain-like"/>
    <property type="match status" value="1"/>
</dbReference>
<dbReference type="EMBL" id="JAAAWN010000018">
    <property type="protein sequence ID" value="NDV92131.1"/>
    <property type="molecule type" value="Genomic_DNA"/>
</dbReference>
<dbReference type="RefSeq" id="WP_163086413.1">
    <property type="nucleotide sequence ID" value="NZ_JAAAWN010000018.1"/>
</dbReference>
<sequence length="191" mass="21877">MKIPYVPLFPLSAHLLPEGRMSLRIFEPRYTRMIKQVCAENSGFVMCMLNAKGDRECNQHIYPIGTYAKVVDFDLLDDGLLGIKVAGSKLVEVSDIVTESDGLRVGRCEELTPWQCDIDPKQISPMDERLKEIFAKYEDIAALYEAPRFDDPIWVMQRWLELLPVDGGQKQQFLQQHNCTKLLNYLSALIP</sequence>
<gene>
    <name evidence="2" type="ORF">GTH32_13200</name>
</gene>
<dbReference type="PANTHER" id="PTHR46732">
    <property type="entry name" value="ATP-DEPENDENT PROTEASE LA (LON) DOMAIN PROTEIN"/>
    <property type="match status" value="1"/>
</dbReference>
<comment type="caution">
    <text evidence="2">The sequence shown here is derived from an EMBL/GenBank/DDBJ whole genome shotgun (WGS) entry which is preliminary data.</text>
</comment>
<evidence type="ECO:0000259" key="1">
    <source>
        <dbReference type="Pfam" id="PF02190"/>
    </source>
</evidence>
<dbReference type="Gene3D" id="1.10.4060.10">
    <property type="entry name" value="BPP1347 like domain"/>
    <property type="match status" value="1"/>
</dbReference>
<dbReference type="PANTHER" id="PTHR46732:SF8">
    <property type="entry name" value="ATP-DEPENDENT PROTEASE LA (LON) DOMAIN PROTEIN"/>
    <property type="match status" value="1"/>
</dbReference>
<dbReference type="AlphaFoldDB" id="A0A7X5RLW7"/>
<keyword evidence="3" id="KW-1185">Reference proteome</keyword>
<protein>
    <submittedName>
        <fullName evidence="2">Peptidase S16</fullName>
    </submittedName>
</protein>
<organism evidence="2 3">
    <name type="scientific">Alteromonas profundi</name>
    <dbReference type="NCBI Taxonomy" id="2696062"/>
    <lineage>
        <taxon>Bacteria</taxon>
        <taxon>Pseudomonadati</taxon>
        <taxon>Pseudomonadota</taxon>
        <taxon>Gammaproteobacteria</taxon>
        <taxon>Alteromonadales</taxon>
        <taxon>Alteromonadaceae</taxon>
        <taxon>Alteromonas/Salinimonas group</taxon>
        <taxon>Alteromonas</taxon>
    </lineage>
</organism>
<reference evidence="2 3" key="1">
    <citation type="submission" date="2020-01" db="EMBL/GenBank/DDBJ databases">
        <authorList>
            <person name="Chen J."/>
            <person name="Zhu S."/>
            <person name="Yang J."/>
        </authorList>
    </citation>
    <scope>NUCLEOTIDE SEQUENCE [LARGE SCALE GENOMIC DNA]</scope>
    <source>
        <strain evidence="2 3">345S023</strain>
    </source>
</reference>
<feature type="domain" description="Lon N-terminal" evidence="1">
    <location>
        <begin position="6"/>
        <end position="187"/>
    </location>
</feature>
<evidence type="ECO:0000313" key="3">
    <source>
        <dbReference type="Proteomes" id="UP000470213"/>
    </source>
</evidence>
<dbReference type="InterPro" id="IPR015947">
    <property type="entry name" value="PUA-like_sf"/>
</dbReference>
<accession>A0A7X5RLW7</accession>
<proteinExistence type="predicted"/>
<dbReference type="InterPro" id="IPR003111">
    <property type="entry name" value="Lon_prtase_N"/>
</dbReference>
<evidence type="ECO:0000313" key="2">
    <source>
        <dbReference type="EMBL" id="NDV92131.1"/>
    </source>
</evidence>
<name>A0A7X5RLW7_9ALTE</name>
<dbReference type="InterPro" id="IPR046336">
    <property type="entry name" value="Lon_prtase_N_sf"/>
</dbReference>
<dbReference type="Proteomes" id="UP000470213">
    <property type="component" value="Unassembled WGS sequence"/>
</dbReference>